<accession>A0ABY5H5P6</accession>
<dbReference type="PANTHER" id="PTHR33221:SF15">
    <property type="entry name" value="HTH-TYPE TRANSCRIPTIONAL REGULATOR YWGB-RELATED"/>
    <property type="match status" value="1"/>
</dbReference>
<dbReference type="InterPro" id="IPR036388">
    <property type="entry name" value="WH-like_DNA-bd_sf"/>
</dbReference>
<keyword evidence="2" id="KW-1185">Reference proteome</keyword>
<evidence type="ECO:0000313" key="2">
    <source>
        <dbReference type="Proteomes" id="UP001059672"/>
    </source>
</evidence>
<dbReference type="Pfam" id="PF02082">
    <property type="entry name" value="Rrf2"/>
    <property type="match status" value="1"/>
</dbReference>
<dbReference type="InterPro" id="IPR036390">
    <property type="entry name" value="WH_DNA-bd_sf"/>
</dbReference>
<gene>
    <name evidence="1" type="ORF">KDW96_14435</name>
</gene>
<dbReference type="InterPro" id="IPR000944">
    <property type="entry name" value="Tscrpt_reg_Rrf2"/>
</dbReference>
<dbReference type="SUPFAM" id="SSF46785">
    <property type="entry name" value="Winged helix' DNA-binding domain"/>
    <property type="match status" value="1"/>
</dbReference>
<sequence length="153" mass="16133">MPASTRFAVAVHILTGLAIHENEPLPSEIIAKSANTNASVIRRIMSMLNTAGFSRSQLGQGGGALLARPASSITLLDVFRAVETAPLFTLHHAVPDSGCAVGEYIAPVLQEKINSAVAALEAELNGVTIADIACRISECERGCPELDKYHGRV</sequence>
<dbReference type="PANTHER" id="PTHR33221">
    <property type="entry name" value="WINGED HELIX-TURN-HELIX TRANSCRIPTIONAL REGULATOR, RRF2 FAMILY"/>
    <property type="match status" value="1"/>
</dbReference>
<evidence type="ECO:0000313" key="1">
    <source>
        <dbReference type="EMBL" id="UTW06381.1"/>
    </source>
</evidence>
<organism evidence="1 2">
    <name type="scientific">Pseudomonas benzenivorans</name>
    <dbReference type="NCBI Taxonomy" id="556533"/>
    <lineage>
        <taxon>Bacteria</taxon>
        <taxon>Pseudomonadati</taxon>
        <taxon>Pseudomonadota</taxon>
        <taxon>Gammaproteobacteria</taxon>
        <taxon>Pseudomonadales</taxon>
        <taxon>Pseudomonadaceae</taxon>
        <taxon>Pseudomonas</taxon>
    </lineage>
</organism>
<name>A0ABY5H5P6_9PSED</name>
<dbReference type="Proteomes" id="UP001059672">
    <property type="component" value="Chromosome"/>
</dbReference>
<reference evidence="1" key="1">
    <citation type="submission" date="2021-04" db="EMBL/GenBank/DDBJ databases">
        <title>Oceanospirillales bacteria with DddD are important DMSP degraders in coastal seawater.</title>
        <authorList>
            <person name="Liu J."/>
        </authorList>
    </citation>
    <scope>NUCLEOTIDE SEQUENCE</scope>
    <source>
        <strain evidence="1">D13-4</strain>
    </source>
</reference>
<dbReference type="Gene3D" id="1.10.10.10">
    <property type="entry name" value="Winged helix-like DNA-binding domain superfamily/Winged helix DNA-binding domain"/>
    <property type="match status" value="1"/>
</dbReference>
<dbReference type="RefSeq" id="WP_255836958.1">
    <property type="nucleotide sequence ID" value="NZ_CP073346.1"/>
</dbReference>
<dbReference type="EMBL" id="CP073346">
    <property type="protein sequence ID" value="UTW06381.1"/>
    <property type="molecule type" value="Genomic_DNA"/>
</dbReference>
<proteinExistence type="predicted"/>
<dbReference type="PROSITE" id="PS51197">
    <property type="entry name" value="HTH_RRF2_2"/>
    <property type="match status" value="1"/>
</dbReference>
<protein>
    <submittedName>
        <fullName evidence="1">Rrf2 family transcriptional regulator</fullName>
    </submittedName>
</protein>